<evidence type="ECO:0000313" key="2">
    <source>
        <dbReference type="Proteomes" id="UP000033562"/>
    </source>
</evidence>
<accession>A0A0F3NM85</accession>
<sequence length="485" mass="55925">MLKKLNLIFKGQKERFVKNILKRQSFNLLTKKEDLNNADDNIVMNLRTVFKGQKERFVKNVLKRQSFNLLTKKEDLNNADDNIVMNLRTVFKGQKEQFVNSILEEPRADLFVDSQKNLHIINSDSSELYDACARINERMQIWKYAARQFGACAKNTKYCVPKEQQISISLSSDRVAFDHRRNMGVRYYHESVYQQEVGTENRKFSRNGPDVFVNRFTMRDQYDAIKVIRKNKGYRLFDKDGNVYDTTGRKTKNIKDAVAYVITLDGKLIISDKQTHIPLCDDNGVFHVDFHSTLLRHKPGICAGMMKVKNGKITMINISSGHYTPTQENLFNAVKILDKAIASNADICSYYDIIIGNEKDIKSIVIQRMFIKENKKEFLHRMESKGDDGLAIPERYFNYMRQCKVSELSFVNNDSLIMDKIIIPKKAHGYCDVESDYDESLTVDTSESNFAIVSLNSNTKSNNSVPSCVQNTETVRNYASNVCRL</sequence>
<evidence type="ECO:0000313" key="1">
    <source>
        <dbReference type="EMBL" id="KJV69140.1"/>
    </source>
</evidence>
<dbReference type="AlphaFoldDB" id="A0A0F3NM85"/>
<organism evidence="1 2">
    <name type="scientific">Candidatus Neoehrlichia procyonis str. RAC413</name>
    <dbReference type="NCBI Taxonomy" id="1359163"/>
    <lineage>
        <taxon>Bacteria</taxon>
        <taxon>Pseudomonadati</taxon>
        <taxon>Pseudomonadota</taxon>
        <taxon>Alphaproteobacteria</taxon>
        <taxon>Rickettsiales</taxon>
        <taxon>Anaplasmataceae</taxon>
        <taxon>Candidatus Neoehrlichia</taxon>
    </lineage>
</organism>
<comment type="caution">
    <text evidence="1">The sequence shown here is derived from an EMBL/GenBank/DDBJ whole genome shotgun (WGS) entry which is preliminary data.</text>
</comment>
<dbReference type="EMBL" id="LANX01000001">
    <property type="protein sequence ID" value="KJV69140.1"/>
    <property type="molecule type" value="Genomic_DNA"/>
</dbReference>
<dbReference type="RefSeq" id="WP_052690374.1">
    <property type="nucleotide sequence ID" value="NZ_LANX01000001.1"/>
</dbReference>
<proteinExistence type="predicted"/>
<reference evidence="1 2" key="1">
    <citation type="submission" date="2015-02" db="EMBL/GenBank/DDBJ databases">
        <title>Genome Sequencing of Rickettsiales.</title>
        <authorList>
            <person name="Daugherty S.C."/>
            <person name="Su Q."/>
            <person name="Abolude K."/>
            <person name="Beier-Sexton M."/>
            <person name="Carlyon J.A."/>
            <person name="Carter R."/>
            <person name="Day N.P."/>
            <person name="Dumler S.J."/>
            <person name="Dyachenko V."/>
            <person name="Godinez A."/>
            <person name="Kurtti T.J."/>
            <person name="Lichay M."/>
            <person name="Mullins K.E."/>
            <person name="Ott S."/>
            <person name="Pappas-Brown V."/>
            <person name="Paris D.H."/>
            <person name="Patel P."/>
            <person name="Richards A.L."/>
            <person name="Sadzewicz L."/>
            <person name="Sears K."/>
            <person name="Seidman D."/>
            <person name="Sengamalay N."/>
            <person name="Stenos J."/>
            <person name="Tallon L.J."/>
            <person name="Vincent G."/>
            <person name="Fraser C.M."/>
            <person name="Munderloh U."/>
            <person name="Dunning-Hotopp J.C."/>
        </authorList>
    </citation>
    <scope>NUCLEOTIDE SEQUENCE [LARGE SCALE GENOMIC DNA]</scope>
    <source>
        <strain evidence="1 2">RAC413</strain>
    </source>
</reference>
<dbReference type="Proteomes" id="UP000033562">
    <property type="component" value="Unassembled WGS sequence"/>
</dbReference>
<keyword evidence="2" id="KW-1185">Reference proteome</keyword>
<gene>
    <name evidence="1" type="ORF">NLO413_0516</name>
</gene>
<protein>
    <submittedName>
        <fullName evidence="1">Uncharacterized protein</fullName>
    </submittedName>
</protein>
<name>A0A0F3NM85_9RICK</name>
<dbReference type="OrthoDB" id="7163270at2"/>